<dbReference type="AlphaFoldDB" id="A0A4Y9SQT7"/>
<keyword evidence="1" id="KW-0282">Flagellum</keyword>
<dbReference type="Pfam" id="PF03646">
    <property type="entry name" value="FlaG"/>
    <property type="match status" value="1"/>
</dbReference>
<dbReference type="RefSeq" id="WP_135201000.1">
    <property type="nucleotide sequence ID" value="NZ_SPVG01000073.1"/>
</dbReference>
<dbReference type="PANTHER" id="PTHR37166:SF1">
    <property type="entry name" value="PROTEIN FLAG"/>
    <property type="match status" value="1"/>
</dbReference>
<dbReference type="OrthoDB" id="8565152at2"/>
<accession>A0A4Y9SQT7</accession>
<reference evidence="1 2" key="1">
    <citation type="submission" date="2019-03" db="EMBL/GenBank/DDBJ databases">
        <title>Draft Genome Sequence of Duganella callidus sp. nov., a Novel Duganella Species Isolated from Cultivated Soil.</title>
        <authorList>
            <person name="Raths R."/>
            <person name="Peta V."/>
            <person name="Bucking H."/>
        </authorList>
    </citation>
    <scope>NUCLEOTIDE SEQUENCE [LARGE SCALE GENOMIC DNA]</scope>
    <source>
        <strain evidence="1 2">DN04</strain>
    </source>
</reference>
<dbReference type="InterPro" id="IPR035924">
    <property type="entry name" value="FlaG-like_sf"/>
</dbReference>
<dbReference type="InterPro" id="IPR005186">
    <property type="entry name" value="FlaG"/>
</dbReference>
<evidence type="ECO:0000313" key="2">
    <source>
        <dbReference type="Proteomes" id="UP000297729"/>
    </source>
</evidence>
<keyword evidence="2" id="KW-1185">Reference proteome</keyword>
<comment type="caution">
    <text evidence="1">The sequence shown here is derived from an EMBL/GenBank/DDBJ whole genome shotgun (WGS) entry which is preliminary data.</text>
</comment>
<organism evidence="1 2">
    <name type="scientific">Duganella callida</name>
    <dbReference type="NCBI Taxonomy" id="2561932"/>
    <lineage>
        <taxon>Bacteria</taxon>
        <taxon>Pseudomonadati</taxon>
        <taxon>Pseudomonadota</taxon>
        <taxon>Betaproteobacteria</taxon>
        <taxon>Burkholderiales</taxon>
        <taxon>Oxalobacteraceae</taxon>
        <taxon>Telluria group</taxon>
        <taxon>Duganella</taxon>
    </lineage>
</organism>
<keyword evidence="1" id="KW-0969">Cilium</keyword>
<protein>
    <submittedName>
        <fullName evidence="1">Flagellar protein FlaG</fullName>
    </submittedName>
</protein>
<sequence>MDTSSINRLELPPATAALVAAARATSTAKSIVAGKDDAATKVPSKTELKQSVDAINRFLEDNNSVRFSIDEDSGLSVIKVIDTETDKVLQQFPSEQSLEIGKRLTKQGLLIDSKV</sequence>
<gene>
    <name evidence="1" type="ORF">E4L98_07815</name>
</gene>
<dbReference type="Proteomes" id="UP000297729">
    <property type="component" value="Unassembled WGS sequence"/>
</dbReference>
<proteinExistence type="predicted"/>
<keyword evidence="1" id="KW-0966">Cell projection</keyword>
<name>A0A4Y9SQT7_9BURK</name>
<dbReference type="PANTHER" id="PTHR37166">
    <property type="entry name" value="PROTEIN FLAG"/>
    <property type="match status" value="1"/>
</dbReference>
<evidence type="ECO:0000313" key="1">
    <source>
        <dbReference type="EMBL" id="TFW27106.1"/>
    </source>
</evidence>
<dbReference type="EMBL" id="SPVG01000073">
    <property type="protein sequence ID" value="TFW27106.1"/>
    <property type="molecule type" value="Genomic_DNA"/>
</dbReference>
<dbReference type="SUPFAM" id="SSF160214">
    <property type="entry name" value="FlaG-like"/>
    <property type="match status" value="1"/>
</dbReference>
<dbReference type="Gene3D" id="3.30.160.170">
    <property type="entry name" value="FlaG-like"/>
    <property type="match status" value="1"/>
</dbReference>